<feature type="compositionally biased region" description="Polar residues" evidence="1">
    <location>
        <begin position="69"/>
        <end position="84"/>
    </location>
</feature>
<protein>
    <submittedName>
        <fullName evidence="3">Uncharacterized protein</fullName>
    </submittedName>
</protein>
<feature type="region of interest" description="Disordered" evidence="1">
    <location>
        <begin position="40"/>
        <end position="84"/>
    </location>
</feature>
<feature type="chain" id="PRO_5046535457" evidence="2">
    <location>
        <begin position="25"/>
        <end position="84"/>
    </location>
</feature>
<keyword evidence="4" id="KW-1185">Reference proteome</keyword>
<proteinExistence type="predicted"/>
<dbReference type="Proteomes" id="UP001501752">
    <property type="component" value="Unassembled WGS sequence"/>
</dbReference>
<evidence type="ECO:0000256" key="1">
    <source>
        <dbReference type="SAM" id="MobiDB-lite"/>
    </source>
</evidence>
<reference evidence="4" key="1">
    <citation type="journal article" date="2019" name="Int. J. Syst. Evol. Microbiol.">
        <title>The Global Catalogue of Microorganisms (GCM) 10K type strain sequencing project: providing services to taxonomists for standard genome sequencing and annotation.</title>
        <authorList>
            <consortium name="The Broad Institute Genomics Platform"/>
            <consortium name="The Broad Institute Genome Sequencing Center for Infectious Disease"/>
            <person name="Wu L."/>
            <person name="Ma J."/>
        </authorList>
    </citation>
    <scope>NUCLEOTIDE SEQUENCE [LARGE SCALE GENOMIC DNA]</scope>
    <source>
        <strain evidence="4">JCM 13006</strain>
    </source>
</reference>
<accession>A0ABP9DIZ4</accession>
<gene>
    <name evidence="3" type="ORF">GCM10023235_20180</name>
</gene>
<sequence length="84" mass="8118">MTLNIRFVAIAALGSLLVAGVATAAELNGADRPAVVVTADGTTAGGPVEAGALPNGPLPGTGTPANVEASPSPSVSHQDTWGWG</sequence>
<organism evidence="3 4">
    <name type="scientific">Kitasatospora terrestris</name>
    <dbReference type="NCBI Taxonomy" id="258051"/>
    <lineage>
        <taxon>Bacteria</taxon>
        <taxon>Bacillati</taxon>
        <taxon>Actinomycetota</taxon>
        <taxon>Actinomycetes</taxon>
        <taxon>Kitasatosporales</taxon>
        <taxon>Streptomycetaceae</taxon>
        <taxon>Kitasatospora</taxon>
    </lineage>
</organism>
<dbReference type="EMBL" id="BAABIS010000001">
    <property type="protein sequence ID" value="GAA4843906.1"/>
    <property type="molecule type" value="Genomic_DNA"/>
</dbReference>
<evidence type="ECO:0000313" key="3">
    <source>
        <dbReference type="EMBL" id="GAA4843906.1"/>
    </source>
</evidence>
<feature type="signal peptide" evidence="2">
    <location>
        <begin position="1"/>
        <end position="24"/>
    </location>
</feature>
<feature type="compositionally biased region" description="Low complexity" evidence="1">
    <location>
        <begin position="51"/>
        <end position="66"/>
    </location>
</feature>
<evidence type="ECO:0000313" key="4">
    <source>
        <dbReference type="Proteomes" id="UP001501752"/>
    </source>
</evidence>
<name>A0ABP9DIZ4_9ACTN</name>
<evidence type="ECO:0000256" key="2">
    <source>
        <dbReference type="SAM" id="SignalP"/>
    </source>
</evidence>
<dbReference type="RefSeq" id="WP_345696439.1">
    <property type="nucleotide sequence ID" value="NZ_BAABIS010000001.1"/>
</dbReference>
<comment type="caution">
    <text evidence="3">The sequence shown here is derived from an EMBL/GenBank/DDBJ whole genome shotgun (WGS) entry which is preliminary data.</text>
</comment>
<keyword evidence="2" id="KW-0732">Signal</keyword>